<dbReference type="EMBL" id="BARS01056643">
    <property type="protein sequence ID" value="GAG44431.1"/>
    <property type="molecule type" value="Genomic_DNA"/>
</dbReference>
<organism evidence="1">
    <name type="scientific">marine sediment metagenome</name>
    <dbReference type="NCBI Taxonomy" id="412755"/>
    <lineage>
        <taxon>unclassified sequences</taxon>
        <taxon>metagenomes</taxon>
        <taxon>ecological metagenomes</taxon>
    </lineage>
</organism>
<name>X0Z7B1_9ZZZZ</name>
<proteinExistence type="predicted"/>
<accession>X0Z7B1</accession>
<dbReference type="AlphaFoldDB" id="X0Z7B1"/>
<feature type="non-terminal residue" evidence="1">
    <location>
        <position position="104"/>
    </location>
</feature>
<evidence type="ECO:0000313" key="1">
    <source>
        <dbReference type="EMBL" id="GAG44431.1"/>
    </source>
</evidence>
<reference evidence="1" key="1">
    <citation type="journal article" date="2014" name="Front. Microbiol.">
        <title>High frequency of phylogenetically diverse reductive dehalogenase-homologous genes in deep subseafloor sedimentary metagenomes.</title>
        <authorList>
            <person name="Kawai M."/>
            <person name="Futagami T."/>
            <person name="Toyoda A."/>
            <person name="Takaki Y."/>
            <person name="Nishi S."/>
            <person name="Hori S."/>
            <person name="Arai W."/>
            <person name="Tsubouchi T."/>
            <person name="Morono Y."/>
            <person name="Uchiyama I."/>
            <person name="Ito T."/>
            <person name="Fujiyama A."/>
            <person name="Inagaki F."/>
            <person name="Takami H."/>
        </authorList>
    </citation>
    <scope>NUCLEOTIDE SEQUENCE</scope>
    <source>
        <strain evidence="1">Expedition CK06-06</strain>
    </source>
</reference>
<comment type="caution">
    <text evidence="1">The sequence shown here is derived from an EMBL/GenBank/DDBJ whole genome shotgun (WGS) entry which is preliminary data.</text>
</comment>
<gene>
    <name evidence="1" type="ORF">S01H1_83345</name>
</gene>
<sequence length="104" mass="11387">MNKRLQVIGRAKMSLVSGMEKAVNSEIVVRRIKQQAGGKRVHFVGHVNFSKDVREHTENILLPIIDRIVDALDLDKMNFEISAVNLGAASARSVGIDVSGFSAD</sequence>
<protein>
    <submittedName>
        <fullName evidence="1">Uncharacterized protein</fullName>
    </submittedName>
</protein>